<gene>
    <name evidence="1" type="ORF">K1T71_001099</name>
</gene>
<protein>
    <submittedName>
        <fullName evidence="1">Uncharacterized protein</fullName>
    </submittedName>
</protein>
<evidence type="ECO:0000313" key="1">
    <source>
        <dbReference type="EMBL" id="KAJ0183123.1"/>
    </source>
</evidence>
<sequence length="52" mass="5801">CFGNGIYWMLAAQEHSGCNKILYFNCLLSTISHCSTSTTQCIESRPTLTNLK</sequence>
<name>A0ACC1DGN4_9NEOP</name>
<evidence type="ECO:0000313" key="2">
    <source>
        <dbReference type="Proteomes" id="UP000824533"/>
    </source>
</evidence>
<feature type="non-terminal residue" evidence="1">
    <location>
        <position position="1"/>
    </location>
</feature>
<reference evidence="1 2" key="1">
    <citation type="journal article" date="2021" name="Front. Genet.">
        <title>Chromosome-Level Genome Assembly Reveals Significant Gene Expansion in the Toll and IMD Signaling Pathways of Dendrolimus kikuchii.</title>
        <authorList>
            <person name="Zhou J."/>
            <person name="Wu P."/>
            <person name="Xiong Z."/>
            <person name="Liu N."/>
            <person name="Zhao N."/>
            <person name="Ji M."/>
            <person name="Qiu Y."/>
            <person name="Yang B."/>
        </authorList>
    </citation>
    <scope>NUCLEOTIDE SEQUENCE [LARGE SCALE GENOMIC DNA]</scope>
    <source>
        <strain evidence="1">Ann1</strain>
    </source>
</reference>
<keyword evidence="2" id="KW-1185">Reference proteome</keyword>
<organism evidence="1 2">
    <name type="scientific">Dendrolimus kikuchii</name>
    <dbReference type="NCBI Taxonomy" id="765133"/>
    <lineage>
        <taxon>Eukaryota</taxon>
        <taxon>Metazoa</taxon>
        <taxon>Ecdysozoa</taxon>
        <taxon>Arthropoda</taxon>
        <taxon>Hexapoda</taxon>
        <taxon>Insecta</taxon>
        <taxon>Pterygota</taxon>
        <taxon>Neoptera</taxon>
        <taxon>Endopterygota</taxon>
        <taxon>Lepidoptera</taxon>
        <taxon>Glossata</taxon>
        <taxon>Ditrysia</taxon>
        <taxon>Bombycoidea</taxon>
        <taxon>Lasiocampidae</taxon>
        <taxon>Dendrolimus</taxon>
    </lineage>
</organism>
<accession>A0ACC1DGN4</accession>
<comment type="caution">
    <text evidence="1">The sequence shown here is derived from an EMBL/GenBank/DDBJ whole genome shotgun (WGS) entry which is preliminary data.</text>
</comment>
<dbReference type="Proteomes" id="UP000824533">
    <property type="component" value="Linkage Group LG02"/>
</dbReference>
<dbReference type="EMBL" id="CM034388">
    <property type="protein sequence ID" value="KAJ0183123.1"/>
    <property type="molecule type" value="Genomic_DNA"/>
</dbReference>
<proteinExistence type="predicted"/>